<accession>A0ABU9WKH2</accession>
<dbReference type="RefSeq" id="WP_343492766.1">
    <property type="nucleotide sequence ID" value="NZ_JBCPYA010000006.1"/>
</dbReference>
<evidence type="ECO:0000313" key="3">
    <source>
        <dbReference type="Proteomes" id="UP001466933"/>
    </source>
</evidence>
<reference evidence="2 3" key="1">
    <citation type="submission" date="2024-05" db="EMBL/GenBank/DDBJ databases">
        <title>Burkholderia sp. Nov. a novel bacteria isolated from rhizosphere soil of Camellia sinensis.</title>
        <authorList>
            <person name="Dong Y."/>
        </authorList>
    </citation>
    <scope>NUCLEOTIDE SEQUENCE [LARGE SCALE GENOMIC DNA]</scope>
    <source>
        <strain evidence="2 3">GS2Y</strain>
    </source>
</reference>
<proteinExistence type="predicted"/>
<dbReference type="Proteomes" id="UP001466933">
    <property type="component" value="Unassembled WGS sequence"/>
</dbReference>
<comment type="caution">
    <text evidence="2">The sequence shown here is derived from an EMBL/GenBank/DDBJ whole genome shotgun (WGS) entry which is preliminary data.</text>
</comment>
<dbReference type="Pfam" id="PF04366">
    <property type="entry name" value="Ysc84"/>
    <property type="match status" value="1"/>
</dbReference>
<gene>
    <name evidence="2" type="ORF">VOI36_17230</name>
</gene>
<dbReference type="InterPro" id="IPR007461">
    <property type="entry name" value="Ysc84_actin-binding"/>
</dbReference>
<evidence type="ECO:0000313" key="2">
    <source>
        <dbReference type="EMBL" id="MEN2471647.1"/>
    </source>
</evidence>
<organism evidence="2 3">
    <name type="scientific">Burkholderia theae</name>
    <dbReference type="NCBI Taxonomy" id="3143496"/>
    <lineage>
        <taxon>Bacteria</taxon>
        <taxon>Pseudomonadati</taxon>
        <taxon>Pseudomonadota</taxon>
        <taxon>Betaproteobacteria</taxon>
        <taxon>Burkholderiales</taxon>
        <taxon>Burkholderiaceae</taxon>
        <taxon>Burkholderia</taxon>
    </lineage>
</organism>
<feature type="domain" description="Ysc84 actin-binding" evidence="1">
    <location>
        <begin position="116"/>
        <end position="199"/>
    </location>
</feature>
<keyword evidence="3" id="KW-1185">Reference proteome</keyword>
<sequence>MGNGAGLHDCGNSTGVRIMIECIRKLAAISLLAVTAACSTSQSGTESGDAVLDQDAQAALANLYVATPQAKDVAAKAKGILVFPSVVRAGFIAGASHGTGELIEGGKVTGYYATTSVTYGLQAGVQTYGYVMMFMSDKALDNLKTSPGFEVGMAPTVVIGDSGAARNLTTATLQSDIYAFIFDQKGLMAGIGLRGSKITRLNR</sequence>
<name>A0ABU9WKH2_9BURK</name>
<protein>
    <submittedName>
        <fullName evidence="2">Lipid-binding SYLF domain-containing protein</fullName>
    </submittedName>
</protein>
<dbReference type="CDD" id="cd11524">
    <property type="entry name" value="SYLF"/>
    <property type="match status" value="1"/>
</dbReference>
<evidence type="ECO:0000259" key="1">
    <source>
        <dbReference type="Pfam" id="PF04366"/>
    </source>
</evidence>
<dbReference type="EMBL" id="JBCPYA010000006">
    <property type="protein sequence ID" value="MEN2471647.1"/>
    <property type="molecule type" value="Genomic_DNA"/>
</dbReference>